<evidence type="ECO:0000256" key="6">
    <source>
        <dbReference type="HAMAP-Rule" id="MF_01363"/>
    </source>
</evidence>
<evidence type="ECO:0000256" key="4">
    <source>
        <dbReference type="ARBA" id="ARBA00022980"/>
    </source>
</evidence>
<evidence type="ECO:0000256" key="3">
    <source>
        <dbReference type="ARBA" id="ARBA00022884"/>
    </source>
</evidence>
<evidence type="ECO:0000256" key="7">
    <source>
        <dbReference type="RuleBase" id="RU000562"/>
    </source>
</evidence>
<evidence type="ECO:0000256" key="2">
    <source>
        <dbReference type="ARBA" id="ARBA00022730"/>
    </source>
</evidence>
<dbReference type="GO" id="GO:0019843">
    <property type="term" value="F:rRNA binding"/>
    <property type="evidence" value="ECO:0007669"/>
    <property type="project" value="UniProtKB-UniRule"/>
</dbReference>
<dbReference type="GO" id="GO:1990904">
    <property type="term" value="C:ribonucleoprotein complex"/>
    <property type="evidence" value="ECO:0007669"/>
    <property type="project" value="UniProtKB-KW"/>
</dbReference>
<dbReference type="Pfam" id="PF00829">
    <property type="entry name" value="Ribosomal_L21p"/>
    <property type="match status" value="1"/>
</dbReference>
<comment type="subunit">
    <text evidence="6">Part of the 50S ribosomal subunit. Contacts protein L20.</text>
</comment>
<dbReference type="NCBIfam" id="TIGR00061">
    <property type="entry name" value="L21"/>
    <property type="match status" value="1"/>
</dbReference>
<dbReference type="GO" id="GO:0005737">
    <property type="term" value="C:cytoplasm"/>
    <property type="evidence" value="ECO:0007669"/>
    <property type="project" value="UniProtKB-ARBA"/>
</dbReference>
<dbReference type="RefSeq" id="WP_067065598.1">
    <property type="nucleotide sequence ID" value="NZ_CP192577.1"/>
</dbReference>
<dbReference type="PROSITE" id="PS01169">
    <property type="entry name" value="RIBOSOMAL_L21"/>
    <property type="match status" value="1"/>
</dbReference>
<comment type="caution">
    <text evidence="8">The sequence shown here is derived from an EMBL/GenBank/DDBJ whole genome shotgun (WGS) entry which is preliminary data.</text>
</comment>
<dbReference type="PANTHER" id="PTHR21349">
    <property type="entry name" value="50S RIBOSOMAL PROTEIN L21"/>
    <property type="match status" value="1"/>
</dbReference>
<evidence type="ECO:0000256" key="1">
    <source>
        <dbReference type="ARBA" id="ARBA00008563"/>
    </source>
</evidence>
<dbReference type="Proteomes" id="UP000231501">
    <property type="component" value="Unassembled WGS sequence"/>
</dbReference>
<keyword evidence="2 6" id="KW-0699">rRNA-binding</keyword>
<dbReference type="GO" id="GO:0006412">
    <property type="term" value="P:translation"/>
    <property type="evidence" value="ECO:0007669"/>
    <property type="project" value="UniProtKB-UniRule"/>
</dbReference>
<dbReference type="HAMAP" id="MF_01363">
    <property type="entry name" value="Ribosomal_bL21"/>
    <property type="match status" value="1"/>
</dbReference>
<evidence type="ECO:0000313" key="9">
    <source>
        <dbReference type="Proteomes" id="UP000231501"/>
    </source>
</evidence>
<dbReference type="InterPro" id="IPR028909">
    <property type="entry name" value="bL21-like"/>
</dbReference>
<organism evidence="8 9">
    <name type="scientific">Roseateles chitinivorans</name>
    <dbReference type="NCBI Taxonomy" id="2917965"/>
    <lineage>
        <taxon>Bacteria</taxon>
        <taxon>Pseudomonadati</taxon>
        <taxon>Pseudomonadota</taxon>
        <taxon>Betaproteobacteria</taxon>
        <taxon>Burkholderiales</taxon>
        <taxon>Sphaerotilaceae</taxon>
        <taxon>Roseateles</taxon>
    </lineage>
</organism>
<dbReference type="AlphaFoldDB" id="A0A2G9CGC9"/>
<dbReference type="EMBL" id="PEOG01000008">
    <property type="protein sequence ID" value="PIM54684.1"/>
    <property type="molecule type" value="Genomic_DNA"/>
</dbReference>
<keyword evidence="4 6" id="KW-0689">Ribosomal protein</keyword>
<dbReference type="SUPFAM" id="SSF141091">
    <property type="entry name" value="L21p-like"/>
    <property type="match status" value="1"/>
</dbReference>
<gene>
    <name evidence="6 8" type="primary">rplU</name>
    <name evidence="8" type="ORF">CS062_03455</name>
</gene>
<keyword evidence="3 6" id="KW-0694">RNA-binding</keyword>
<dbReference type="InterPro" id="IPR036164">
    <property type="entry name" value="bL21-like_sf"/>
</dbReference>
<reference evidence="8 9" key="1">
    <citation type="submission" date="2017-11" db="EMBL/GenBank/DDBJ databases">
        <title>Draft genome sequence of Mitsuaria sp. HWN-4.</title>
        <authorList>
            <person name="Gundlapally S.R."/>
        </authorList>
    </citation>
    <scope>NUCLEOTIDE SEQUENCE [LARGE SCALE GENOMIC DNA]</scope>
    <source>
        <strain evidence="8 9">HWN-4</strain>
    </source>
</reference>
<dbReference type="GO" id="GO:0005840">
    <property type="term" value="C:ribosome"/>
    <property type="evidence" value="ECO:0007669"/>
    <property type="project" value="UniProtKB-KW"/>
</dbReference>
<keyword evidence="9" id="KW-1185">Reference proteome</keyword>
<keyword evidence="5 6" id="KW-0687">Ribonucleoprotein</keyword>
<comment type="similarity">
    <text evidence="1 6 7">Belongs to the bacterial ribosomal protein bL21 family.</text>
</comment>
<dbReference type="OrthoDB" id="9813334at2"/>
<protein>
    <recommendedName>
        <fullName evidence="6">Large ribosomal subunit protein bL21</fullName>
    </recommendedName>
</protein>
<dbReference type="PANTHER" id="PTHR21349:SF0">
    <property type="entry name" value="LARGE RIBOSOMAL SUBUNIT PROTEIN BL21M"/>
    <property type="match status" value="1"/>
</dbReference>
<evidence type="ECO:0000313" key="8">
    <source>
        <dbReference type="EMBL" id="PIM54684.1"/>
    </source>
</evidence>
<sequence>MYAVIKTGGKQYKVAAGEKIKVEQIAAEVGQEIVIDQVLAVGNGADLKIGTPLVAGASVKATVVAHGKHDKVRIFKLRRRKHYKKSQGHRQTFTELEISAVNG</sequence>
<dbReference type="InterPro" id="IPR001787">
    <property type="entry name" value="Ribosomal_bL21"/>
</dbReference>
<evidence type="ECO:0000256" key="5">
    <source>
        <dbReference type="ARBA" id="ARBA00023274"/>
    </source>
</evidence>
<comment type="function">
    <text evidence="6 7">This protein binds to 23S rRNA in the presence of protein L20.</text>
</comment>
<dbReference type="InterPro" id="IPR018258">
    <property type="entry name" value="Ribosomal_bL21_CS"/>
</dbReference>
<name>A0A2G9CGC9_9BURK</name>
<proteinExistence type="inferred from homology"/>
<dbReference type="GO" id="GO:0003735">
    <property type="term" value="F:structural constituent of ribosome"/>
    <property type="evidence" value="ECO:0007669"/>
    <property type="project" value="InterPro"/>
</dbReference>
<accession>A0A2G9CGC9</accession>